<comment type="caution">
    <text evidence="2">The sequence shown here is derived from an EMBL/GenBank/DDBJ whole genome shotgun (WGS) entry which is preliminary data.</text>
</comment>
<proteinExistence type="predicted"/>
<keyword evidence="3" id="KW-1185">Reference proteome</keyword>
<dbReference type="GO" id="GO:0016491">
    <property type="term" value="F:oxidoreductase activity"/>
    <property type="evidence" value="ECO:0007669"/>
    <property type="project" value="InterPro"/>
</dbReference>
<dbReference type="CDD" id="cd19095">
    <property type="entry name" value="AKR_PA4992-like"/>
    <property type="match status" value="1"/>
</dbReference>
<evidence type="ECO:0000313" key="2">
    <source>
        <dbReference type="EMBL" id="TXK64369.1"/>
    </source>
</evidence>
<dbReference type="InterPro" id="IPR020471">
    <property type="entry name" value="AKR"/>
</dbReference>
<evidence type="ECO:0000259" key="1">
    <source>
        <dbReference type="Pfam" id="PF00248"/>
    </source>
</evidence>
<dbReference type="OrthoDB" id="8563187at2"/>
<dbReference type="RefSeq" id="WP_147891181.1">
    <property type="nucleotide sequence ID" value="NZ_VRTS01000003.1"/>
</dbReference>
<accession>A0A5C8KWA3</accession>
<dbReference type="PANTHER" id="PTHR43312">
    <property type="entry name" value="D-THREO-ALDOSE 1-DEHYDROGENASE"/>
    <property type="match status" value="1"/>
</dbReference>
<name>A0A5C8KWA3_9GAMM</name>
<dbReference type="Pfam" id="PF00248">
    <property type="entry name" value="Aldo_ket_red"/>
    <property type="match status" value="1"/>
</dbReference>
<dbReference type="Proteomes" id="UP000321248">
    <property type="component" value="Unassembled WGS sequence"/>
</dbReference>
<protein>
    <submittedName>
        <fullName evidence="2">Aldo/keto reductase</fullName>
    </submittedName>
</protein>
<organism evidence="2 3">
    <name type="scientific">Alkalisalibacterium limincola</name>
    <dbReference type="NCBI Taxonomy" id="2699169"/>
    <lineage>
        <taxon>Bacteria</taxon>
        <taxon>Pseudomonadati</taxon>
        <taxon>Pseudomonadota</taxon>
        <taxon>Gammaproteobacteria</taxon>
        <taxon>Lysobacterales</taxon>
        <taxon>Lysobacteraceae</taxon>
        <taxon>Alkalisalibacterium</taxon>
    </lineage>
</organism>
<dbReference type="InterPro" id="IPR023210">
    <property type="entry name" value="NADP_OxRdtase_dom"/>
</dbReference>
<feature type="domain" description="NADP-dependent oxidoreductase" evidence="1">
    <location>
        <begin position="60"/>
        <end position="301"/>
    </location>
</feature>
<dbReference type="EMBL" id="VRTS01000003">
    <property type="protein sequence ID" value="TXK64369.1"/>
    <property type="molecule type" value="Genomic_DNA"/>
</dbReference>
<sequence length="320" mass="34530">MTGDDTLLTRRALLGASAGLGLGLLGATLPIGWARAVAAGSSAALVTRPIPSSGEHVPVVGIGTARRFDVGSDAMQRQPLREVLDAFARMGGRVVDTAPSYGNAESVVGDLVDELGVRGKLFLATKVDAGREGRDAGVAQMHASLERLRVDSVDLMQVHNLMGAEEMLAVLSEWKEAGRVRHVGISTSFKNQYDDLVRVMRRNPLDVIQVDYAIDNREAEQRILPLAQDRGMAVMVNLPFGRGRVFQAFGDRPVPDWARAWDIDSWAQFALKFVVSHPAVTCAIPGTATMRYLRDNLAAARGRMPDAATRARMAAFIEAG</sequence>
<reference evidence="2 3" key="1">
    <citation type="submission" date="2019-08" db="EMBL/GenBank/DDBJ databases">
        <authorList>
            <person name="Karlyshev A.V."/>
        </authorList>
    </citation>
    <scope>NUCLEOTIDE SEQUENCE [LARGE SCALE GENOMIC DNA]</scope>
    <source>
        <strain evidence="2 3">Alg18-2.2</strain>
    </source>
</reference>
<dbReference type="InterPro" id="IPR006311">
    <property type="entry name" value="TAT_signal"/>
</dbReference>
<dbReference type="PRINTS" id="PR00069">
    <property type="entry name" value="ALDKETRDTASE"/>
</dbReference>
<dbReference type="PROSITE" id="PS51318">
    <property type="entry name" value="TAT"/>
    <property type="match status" value="1"/>
</dbReference>
<gene>
    <name evidence="2" type="ORF">FU658_05580</name>
</gene>
<dbReference type="InterPro" id="IPR036812">
    <property type="entry name" value="NAD(P)_OxRdtase_dom_sf"/>
</dbReference>
<dbReference type="PANTHER" id="PTHR43312:SF1">
    <property type="entry name" value="NADP-DEPENDENT OXIDOREDUCTASE DOMAIN-CONTAINING PROTEIN"/>
    <property type="match status" value="1"/>
</dbReference>
<dbReference type="SUPFAM" id="SSF51430">
    <property type="entry name" value="NAD(P)-linked oxidoreductase"/>
    <property type="match status" value="1"/>
</dbReference>
<dbReference type="Gene3D" id="3.20.20.100">
    <property type="entry name" value="NADP-dependent oxidoreductase domain"/>
    <property type="match status" value="1"/>
</dbReference>
<dbReference type="InterPro" id="IPR053135">
    <property type="entry name" value="AKR2_Oxidoreductase"/>
</dbReference>
<evidence type="ECO:0000313" key="3">
    <source>
        <dbReference type="Proteomes" id="UP000321248"/>
    </source>
</evidence>
<dbReference type="AlphaFoldDB" id="A0A5C8KWA3"/>